<dbReference type="EMBL" id="SZYE01000225">
    <property type="protein sequence ID" value="TKR22223.1"/>
    <property type="molecule type" value="Genomic_DNA"/>
</dbReference>
<organism evidence="1 2">
    <name type="scientific">Cellulomonas hominis</name>
    <dbReference type="NCBI Taxonomy" id="156981"/>
    <lineage>
        <taxon>Bacteria</taxon>
        <taxon>Bacillati</taxon>
        <taxon>Actinomycetota</taxon>
        <taxon>Actinomycetes</taxon>
        <taxon>Micrococcales</taxon>
        <taxon>Cellulomonadaceae</taxon>
        <taxon>Cellulomonas</taxon>
    </lineage>
</organism>
<sequence>MGFFTKPDAAASVPGPQPLSHQRIIDVLDAREMKYGVDDDGDIGGYWDGHLFYFFRLGGQQEYLQTRGRWNRKVGIDQYARVVDLVNTWNSEKLWPKGYVRAEDGVVGVYAEHTVDYEHGATDEQIDLHLACGITTALSLFEHLDEQFPAEAAEAKAAEAAAQGE</sequence>
<dbReference type="InterPro" id="IPR019660">
    <property type="entry name" value="Put_sensory_transdc_reg_YbjN"/>
</dbReference>
<proteinExistence type="predicted"/>
<gene>
    <name evidence="1" type="ORF">FA014_17615</name>
</gene>
<comment type="caution">
    <text evidence="1">The sequence shown here is derived from an EMBL/GenBank/DDBJ whole genome shotgun (WGS) entry which is preliminary data.</text>
</comment>
<protein>
    <submittedName>
        <fullName evidence="1">YbjN domain-containing protein</fullName>
    </submittedName>
</protein>
<reference evidence="1 2" key="1">
    <citation type="submission" date="2019-05" db="EMBL/GenBank/DDBJ databases">
        <title>Genome sequence of Cellulomonas hominis strain CS1.</title>
        <authorList>
            <person name="Belmont J."/>
            <person name="Maclea K.S."/>
        </authorList>
    </citation>
    <scope>NUCLEOTIDE SEQUENCE [LARGE SCALE GENOMIC DNA]</scope>
    <source>
        <strain evidence="1 2">CS1</strain>
    </source>
</reference>
<evidence type="ECO:0000313" key="2">
    <source>
        <dbReference type="Proteomes" id="UP000308121"/>
    </source>
</evidence>
<dbReference type="AlphaFoldDB" id="A0A7Z8JY66"/>
<dbReference type="Pfam" id="PF10722">
    <property type="entry name" value="YbjN"/>
    <property type="match status" value="1"/>
</dbReference>
<dbReference type="Proteomes" id="UP000308121">
    <property type="component" value="Unassembled WGS sequence"/>
</dbReference>
<evidence type="ECO:0000313" key="1">
    <source>
        <dbReference type="EMBL" id="TKR22223.1"/>
    </source>
</evidence>
<dbReference type="OrthoDB" id="3256964at2"/>
<name>A0A7Z8JY66_9CELL</name>
<accession>A0A7Z8JY66</accession>